<feature type="compositionally biased region" description="Basic residues" evidence="1">
    <location>
        <begin position="105"/>
        <end position="114"/>
    </location>
</feature>
<sequence length="329" mass="35472">FTFPWSAGVSQFRSILFLPLSKFSLCPEVPNLVESGVQCPLRSFGMRDKREGCRDRPFSVQTNVFRGRSSLEKLLGAQTKPDSRSAPCKEKSDSLKHIFGSRNSGSKRNHRPRYSVKAASSCCNTLAASRARRQGQIGSLFGSELLPPESPARPRNLQAVLNTLLGESPGDGGREEVVPDSEESSEAAGEEAVEDGEASSEGSGSAAGVHRAAARAEGSGRRCRRRLRGRAEEGARGGEAGAGGGRIRGRSTPEDEGPERPGGGAPPQLCRAEHWRPRQRFHPDTANEVRLSRRHKRGPRNHRGATLDGVCFTLACAPCTLLPLRKLSG</sequence>
<gene>
    <name evidence="2" type="ORF">TSPGSL018_26131</name>
</gene>
<feature type="non-terminal residue" evidence="2">
    <location>
        <position position="1"/>
    </location>
</feature>
<name>A0A061QP30_9CHLO</name>
<feature type="compositionally biased region" description="Basic and acidic residues" evidence="1">
    <location>
        <begin position="271"/>
        <end position="285"/>
    </location>
</feature>
<protein>
    <submittedName>
        <fullName evidence="2">Uncharacterized protein</fullName>
    </submittedName>
</protein>
<proteinExistence type="predicted"/>
<evidence type="ECO:0000256" key="1">
    <source>
        <dbReference type="SAM" id="MobiDB-lite"/>
    </source>
</evidence>
<accession>A0A061QP30</accession>
<dbReference type="AlphaFoldDB" id="A0A061QP30"/>
<feature type="region of interest" description="Disordered" evidence="1">
    <location>
        <begin position="76"/>
        <end position="114"/>
    </location>
</feature>
<dbReference type="EMBL" id="GBEZ01025638">
    <property type="protein sequence ID" value="JAC61478.1"/>
    <property type="molecule type" value="Transcribed_RNA"/>
</dbReference>
<evidence type="ECO:0000313" key="2">
    <source>
        <dbReference type="EMBL" id="JAC61478.1"/>
    </source>
</evidence>
<feature type="compositionally biased region" description="Gly residues" evidence="1">
    <location>
        <begin position="237"/>
        <end position="246"/>
    </location>
</feature>
<reference evidence="2" key="1">
    <citation type="submission" date="2014-05" db="EMBL/GenBank/DDBJ databases">
        <title>The transcriptome of the halophilic microalga Tetraselmis sp. GSL018 isolated from the Great Salt Lake, Utah.</title>
        <authorList>
            <person name="Jinkerson R.E."/>
            <person name="D'Adamo S."/>
            <person name="Posewitz M.C."/>
        </authorList>
    </citation>
    <scope>NUCLEOTIDE SEQUENCE</scope>
    <source>
        <strain evidence="2">GSL018</strain>
    </source>
</reference>
<feature type="compositionally biased region" description="Acidic residues" evidence="1">
    <location>
        <begin position="178"/>
        <end position="198"/>
    </location>
</feature>
<feature type="compositionally biased region" description="Low complexity" evidence="1">
    <location>
        <begin position="199"/>
        <end position="217"/>
    </location>
</feature>
<feature type="compositionally biased region" description="Basic and acidic residues" evidence="1">
    <location>
        <begin position="81"/>
        <end position="96"/>
    </location>
</feature>
<organism evidence="2">
    <name type="scientific">Tetraselmis sp. GSL018</name>
    <dbReference type="NCBI Taxonomy" id="582737"/>
    <lineage>
        <taxon>Eukaryota</taxon>
        <taxon>Viridiplantae</taxon>
        <taxon>Chlorophyta</taxon>
        <taxon>core chlorophytes</taxon>
        <taxon>Chlorodendrophyceae</taxon>
        <taxon>Chlorodendrales</taxon>
        <taxon>Chlorodendraceae</taxon>
        <taxon>Tetraselmis</taxon>
    </lineage>
</organism>
<feature type="region of interest" description="Disordered" evidence="1">
    <location>
        <begin position="164"/>
        <end position="285"/>
    </location>
</feature>